<name>A0ABM4M5G5_EQUPR</name>
<gene>
    <name evidence="3" type="primary">LOC139079052</name>
</gene>
<keyword evidence="2" id="KW-1185">Reference proteome</keyword>
<protein>
    <submittedName>
        <fullName evidence="3">Uncharacterized protein</fullName>
    </submittedName>
</protein>
<proteinExistence type="predicted"/>
<sequence>MWWGLKDNKASVLELKGTFDGGAWPGGTPGSLASAEAARAGGLAVAAARGAGPREESLRSRPRAWGPPARREPGPEEGRAGAVPASRSLHKSPQPRGRAGKCAEPGRGVVAPDASLARAALSSRAWSPRRPLLPRGRCPRCAWPRRRERAAPARCHPVPGRRLPPAEPAMVAARAPALQPGAP</sequence>
<dbReference type="Proteomes" id="UP001652662">
    <property type="component" value="Chromosome 24"/>
</dbReference>
<organism evidence="2 3">
    <name type="scientific">Equus przewalskii</name>
    <name type="common">Przewalski's horse</name>
    <name type="synonym">Equus caballus przewalskii</name>
    <dbReference type="NCBI Taxonomy" id="9798"/>
    <lineage>
        <taxon>Eukaryota</taxon>
        <taxon>Metazoa</taxon>
        <taxon>Chordata</taxon>
        <taxon>Craniata</taxon>
        <taxon>Vertebrata</taxon>
        <taxon>Euteleostomi</taxon>
        <taxon>Mammalia</taxon>
        <taxon>Eutheria</taxon>
        <taxon>Laurasiatheria</taxon>
        <taxon>Perissodactyla</taxon>
        <taxon>Equidae</taxon>
        <taxon>Equus</taxon>
    </lineage>
</organism>
<evidence type="ECO:0000256" key="1">
    <source>
        <dbReference type="SAM" id="MobiDB-lite"/>
    </source>
</evidence>
<reference evidence="3" key="1">
    <citation type="submission" date="2025-08" db="UniProtKB">
        <authorList>
            <consortium name="RefSeq"/>
        </authorList>
    </citation>
    <scope>IDENTIFICATION</scope>
    <source>
        <tissue evidence="3">Blood</tissue>
    </source>
</reference>
<feature type="compositionally biased region" description="Basic and acidic residues" evidence="1">
    <location>
        <begin position="69"/>
        <end position="79"/>
    </location>
</feature>
<feature type="region of interest" description="Disordered" evidence="1">
    <location>
        <begin position="47"/>
        <end position="108"/>
    </location>
</feature>
<accession>A0ABM4M5G5</accession>
<evidence type="ECO:0000313" key="3">
    <source>
        <dbReference type="RefSeq" id="XP_070447928.1"/>
    </source>
</evidence>
<dbReference type="RefSeq" id="XP_070447928.1">
    <property type="nucleotide sequence ID" value="XM_070591827.1"/>
</dbReference>
<feature type="region of interest" description="Disordered" evidence="1">
    <location>
        <begin position="146"/>
        <end position="168"/>
    </location>
</feature>
<dbReference type="GeneID" id="139079052"/>
<evidence type="ECO:0000313" key="2">
    <source>
        <dbReference type="Proteomes" id="UP001652662"/>
    </source>
</evidence>